<reference evidence="2 3" key="1">
    <citation type="journal article" date="2018" name="Front. Plant Sci.">
        <title>Red Clover (Trifolium pratense) and Zigzag Clover (T. medium) - A Picture of Genomic Similarities and Differences.</title>
        <authorList>
            <person name="Dluhosova J."/>
            <person name="Istvanek J."/>
            <person name="Nedelnik J."/>
            <person name="Repkova J."/>
        </authorList>
    </citation>
    <scope>NUCLEOTIDE SEQUENCE [LARGE SCALE GENOMIC DNA]</scope>
    <source>
        <strain evidence="3">cv. 10/8</strain>
        <tissue evidence="2">Leaf</tissue>
    </source>
</reference>
<feature type="non-terminal residue" evidence="2">
    <location>
        <position position="38"/>
    </location>
</feature>
<evidence type="ECO:0000313" key="3">
    <source>
        <dbReference type="Proteomes" id="UP000265520"/>
    </source>
</evidence>
<protein>
    <submittedName>
        <fullName evidence="2">Uncharacterized protein</fullName>
    </submittedName>
</protein>
<dbReference type="Proteomes" id="UP000265520">
    <property type="component" value="Unassembled WGS sequence"/>
</dbReference>
<evidence type="ECO:0000313" key="2">
    <source>
        <dbReference type="EMBL" id="MCI60470.1"/>
    </source>
</evidence>
<feature type="region of interest" description="Disordered" evidence="1">
    <location>
        <begin position="1"/>
        <end position="27"/>
    </location>
</feature>
<organism evidence="2 3">
    <name type="scientific">Trifolium medium</name>
    <dbReference type="NCBI Taxonomy" id="97028"/>
    <lineage>
        <taxon>Eukaryota</taxon>
        <taxon>Viridiplantae</taxon>
        <taxon>Streptophyta</taxon>
        <taxon>Embryophyta</taxon>
        <taxon>Tracheophyta</taxon>
        <taxon>Spermatophyta</taxon>
        <taxon>Magnoliopsida</taxon>
        <taxon>eudicotyledons</taxon>
        <taxon>Gunneridae</taxon>
        <taxon>Pentapetalae</taxon>
        <taxon>rosids</taxon>
        <taxon>fabids</taxon>
        <taxon>Fabales</taxon>
        <taxon>Fabaceae</taxon>
        <taxon>Papilionoideae</taxon>
        <taxon>50 kb inversion clade</taxon>
        <taxon>NPAAA clade</taxon>
        <taxon>Hologalegina</taxon>
        <taxon>IRL clade</taxon>
        <taxon>Trifolieae</taxon>
        <taxon>Trifolium</taxon>
    </lineage>
</organism>
<dbReference type="EMBL" id="LXQA010582111">
    <property type="protein sequence ID" value="MCI60470.1"/>
    <property type="molecule type" value="Genomic_DNA"/>
</dbReference>
<name>A0A392TK22_9FABA</name>
<keyword evidence="3" id="KW-1185">Reference proteome</keyword>
<comment type="caution">
    <text evidence="2">The sequence shown here is derived from an EMBL/GenBank/DDBJ whole genome shotgun (WGS) entry which is preliminary data.</text>
</comment>
<accession>A0A392TK22</accession>
<sequence>MSAGTVGIRGDEDRGKILPKAGNGYGDEEHFKWWGKER</sequence>
<dbReference type="AlphaFoldDB" id="A0A392TK22"/>
<evidence type="ECO:0000256" key="1">
    <source>
        <dbReference type="SAM" id="MobiDB-lite"/>
    </source>
</evidence>
<proteinExistence type="predicted"/>